<proteinExistence type="predicted"/>
<organism evidence="4 5">
    <name type="scientific">Debaryomyces hansenii (strain ATCC 36239 / CBS 767 / BCRC 21394 / JCM 1990 / NBRC 0083 / IGC 2968)</name>
    <name type="common">Yeast</name>
    <name type="synonym">Torulaspora hansenii</name>
    <dbReference type="NCBI Taxonomy" id="284592"/>
    <lineage>
        <taxon>Eukaryota</taxon>
        <taxon>Fungi</taxon>
        <taxon>Dikarya</taxon>
        <taxon>Ascomycota</taxon>
        <taxon>Saccharomycotina</taxon>
        <taxon>Pichiomycetes</taxon>
        <taxon>Debaryomycetaceae</taxon>
        <taxon>Debaryomyces</taxon>
    </lineage>
</organism>
<dbReference type="InParanoid" id="Q6BHD2"/>
<dbReference type="PANTHER" id="PTHR44942:SF4">
    <property type="entry name" value="METHYLTRANSFERASE TYPE 11 DOMAIN-CONTAINING PROTEIN"/>
    <property type="match status" value="1"/>
</dbReference>
<dbReference type="OMA" id="MIHVWAR"/>
<dbReference type="InterPro" id="IPR029063">
    <property type="entry name" value="SAM-dependent_MTases_sf"/>
</dbReference>
<keyword evidence="1" id="KW-0489">Methyltransferase</keyword>
<reference evidence="4 5" key="1">
    <citation type="journal article" date="2004" name="Nature">
        <title>Genome evolution in yeasts.</title>
        <authorList>
            <consortium name="Genolevures"/>
            <person name="Dujon B."/>
            <person name="Sherman D."/>
            <person name="Fischer G."/>
            <person name="Durrens P."/>
            <person name="Casaregola S."/>
            <person name="Lafontaine I."/>
            <person name="de Montigny J."/>
            <person name="Marck C."/>
            <person name="Neuveglise C."/>
            <person name="Talla E."/>
            <person name="Goffard N."/>
            <person name="Frangeul L."/>
            <person name="Aigle M."/>
            <person name="Anthouard V."/>
            <person name="Babour A."/>
            <person name="Barbe V."/>
            <person name="Barnay S."/>
            <person name="Blanchin S."/>
            <person name="Beckerich J.M."/>
            <person name="Beyne E."/>
            <person name="Bleykasten C."/>
            <person name="Boisrame A."/>
            <person name="Boyer J."/>
            <person name="Cattolico L."/>
            <person name="Confanioleri F."/>
            <person name="de Daruvar A."/>
            <person name="Despons L."/>
            <person name="Fabre E."/>
            <person name="Fairhead C."/>
            <person name="Ferry-Dumazet H."/>
            <person name="Groppi A."/>
            <person name="Hantraye F."/>
            <person name="Hennequin C."/>
            <person name="Jauniaux N."/>
            <person name="Joyet P."/>
            <person name="Kachouri R."/>
            <person name="Kerrest A."/>
            <person name="Koszul R."/>
            <person name="Lemaire M."/>
            <person name="Lesur I."/>
            <person name="Ma L."/>
            <person name="Muller H."/>
            <person name="Nicaud J.M."/>
            <person name="Nikolski M."/>
            <person name="Oztas S."/>
            <person name="Ozier-Kalogeropoulos O."/>
            <person name="Pellenz S."/>
            <person name="Potier S."/>
            <person name="Richard G.F."/>
            <person name="Straub M.L."/>
            <person name="Suleau A."/>
            <person name="Swennene D."/>
            <person name="Tekaia F."/>
            <person name="Wesolowski-Louvel M."/>
            <person name="Westhof E."/>
            <person name="Wirth B."/>
            <person name="Zeniou-Meyer M."/>
            <person name="Zivanovic I."/>
            <person name="Bolotin-Fukuhara M."/>
            <person name="Thierry A."/>
            <person name="Bouchier C."/>
            <person name="Caudron B."/>
            <person name="Scarpelli C."/>
            <person name="Gaillardin C."/>
            <person name="Weissenbach J."/>
            <person name="Wincker P."/>
            <person name="Souciet J.L."/>
        </authorList>
    </citation>
    <scope>NUCLEOTIDE SEQUENCE [LARGE SCALE GENOMIC DNA]</scope>
    <source>
        <strain evidence="5">ATCC 36239 / CBS 767 / BCRC 21394 / JCM 1990 / NBRC 0083 / IGC 2968</strain>
    </source>
</reference>
<dbReference type="STRING" id="284592.Q6BHD2"/>
<gene>
    <name evidence="4" type="ordered locus">DEHA2G19470g</name>
</gene>
<dbReference type="SUPFAM" id="SSF53335">
    <property type="entry name" value="S-adenosyl-L-methionine-dependent methyltransferases"/>
    <property type="match status" value="1"/>
</dbReference>
<dbReference type="Proteomes" id="UP000000599">
    <property type="component" value="Chromosome G"/>
</dbReference>
<protein>
    <submittedName>
        <fullName evidence="4">DEHA2G19470p</fullName>
    </submittedName>
</protein>
<dbReference type="CDD" id="cd02440">
    <property type="entry name" value="AdoMet_MTases"/>
    <property type="match status" value="1"/>
</dbReference>
<dbReference type="RefSeq" id="XP_462389.1">
    <property type="nucleotide sequence ID" value="XM_462389.1"/>
</dbReference>
<dbReference type="InterPro" id="IPR051052">
    <property type="entry name" value="Diverse_substrate_MTase"/>
</dbReference>
<evidence type="ECO:0000313" key="4">
    <source>
        <dbReference type="EMBL" id="CAG90896.1"/>
    </source>
</evidence>
<keyword evidence="5" id="KW-1185">Reference proteome</keyword>
<name>Q6BHD2_DEBHA</name>
<feature type="domain" description="Methyltransferase" evidence="3">
    <location>
        <begin position="40"/>
        <end position="151"/>
    </location>
</feature>
<dbReference type="GeneID" id="2905332"/>
<dbReference type="AlphaFoldDB" id="Q6BHD2"/>
<evidence type="ECO:0000256" key="2">
    <source>
        <dbReference type="ARBA" id="ARBA00022679"/>
    </source>
</evidence>
<evidence type="ECO:0000256" key="1">
    <source>
        <dbReference type="ARBA" id="ARBA00022603"/>
    </source>
</evidence>
<dbReference type="eggNOG" id="KOG1269">
    <property type="taxonomic scope" value="Eukaryota"/>
</dbReference>
<dbReference type="GO" id="GO:0032259">
    <property type="term" value="P:methylation"/>
    <property type="evidence" value="ECO:0007669"/>
    <property type="project" value="UniProtKB-KW"/>
</dbReference>
<sequence length="267" mass="30327">MNTSTSDQEYYKHGYDNYVAKTHEWRTAKNCSAYMLSVIKPTDKILDVGCGPGTITCDLGTYVPQGSVIGVEPTKEIIEEASSKSAENGIKNVKFEVASVYKLPYKDDTFDIVHSHQVIIHLKDRVDAIKEMKRVTKPNGYVCCREGDMESVIVYPTNYDKIREYFTSAGLSGYTSTTCGRRLRELALDAGFNSGNINSTASNWCISNDDTRKWFTNMYIERLERSKQWIGKDDTIRSEIVKSMKDWSSDEKGWLTMIHGEIVCQKQ</sequence>
<dbReference type="InterPro" id="IPR025714">
    <property type="entry name" value="Methyltranfer_dom"/>
</dbReference>
<dbReference type="HOGENOM" id="CLU_057148_2_0_1"/>
<keyword evidence="2" id="KW-0808">Transferase</keyword>
<accession>Q6BHD2</accession>
<evidence type="ECO:0000313" key="5">
    <source>
        <dbReference type="Proteomes" id="UP000000599"/>
    </source>
</evidence>
<dbReference type="EMBL" id="CR382139">
    <property type="protein sequence ID" value="CAG90896.1"/>
    <property type="molecule type" value="Genomic_DNA"/>
</dbReference>
<dbReference type="VEuPathDB" id="FungiDB:DEHA2G19470g"/>
<dbReference type="GO" id="GO:0008168">
    <property type="term" value="F:methyltransferase activity"/>
    <property type="evidence" value="ECO:0007669"/>
    <property type="project" value="UniProtKB-KW"/>
</dbReference>
<dbReference type="KEGG" id="dha:DEHA2G19470g"/>
<dbReference type="Pfam" id="PF13847">
    <property type="entry name" value="Methyltransf_31"/>
    <property type="match status" value="1"/>
</dbReference>
<evidence type="ECO:0000259" key="3">
    <source>
        <dbReference type="Pfam" id="PF13847"/>
    </source>
</evidence>
<dbReference type="OrthoDB" id="10017101at2759"/>
<dbReference type="Gene3D" id="3.40.50.150">
    <property type="entry name" value="Vaccinia Virus protein VP39"/>
    <property type="match status" value="1"/>
</dbReference>
<dbReference type="PANTHER" id="PTHR44942">
    <property type="entry name" value="METHYLTRANSF_11 DOMAIN-CONTAINING PROTEIN"/>
    <property type="match status" value="1"/>
</dbReference>